<evidence type="ECO:0000259" key="2">
    <source>
        <dbReference type="Pfam" id="PF00930"/>
    </source>
</evidence>
<proteinExistence type="predicted"/>
<gene>
    <name evidence="3" type="ORF">JMN32_08965</name>
</gene>
<name>A0A937FWR9_9BACT</name>
<dbReference type="GO" id="GO:0006508">
    <property type="term" value="P:proteolysis"/>
    <property type="evidence" value="ECO:0007669"/>
    <property type="project" value="InterPro"/>
</dbReference>
<accession>A0A937FWR9</accession>
<organism evidence="3 4">
    <name type="scientific">Fulvivirga marina</name>
    <dbReference type="NCBI Taxonomy" id="2494733"/>
    <lineage>
        <taxon>Bacteria</taxon>
        <taxon>Pseudomonadati</taxon>
        <taxon>Bacteroidota</taxon>
        <taxon>Cytophagia</taxon>
        <taxon>Cytophagales</taxon>
        <taxon>Fulvivirgaceae</taxon>
        <taxon>Fulvivirga</taxon>
    </lineage>
</organism>
<dbReference type="PANTHER" id="PTHR11731">
    <property type="entry name" value="PROTEASE FAMILY S9B,C DIPEPTIDYL-PEPTIDASE IV-RELATED"/>
    <property type="match status" value="1"/>
</dbReference>
<feature type="domain" description="Dipeptidylpeptidase IV N-terminal" evidence="2">
    <location>
        <begin position="99"/>
        <end position="449"/>
    </location>
</feature>
<sequence>MATLLIAITLPLSVQSQSRLDLDRIFTKYEFSPEWLGPIRWFDEGESYIRLEKSASHPVARDLVKYNTANGEKAILISASVLIPEGKNDPVFIENYYWSPDKTKLLIFTNSQRVWRYNTKGDYWVYDTQKKTLRQLGGSEAKPSTLMFAKFSPDGQKVAYVREHNIYVESLGANDIVQLTSDGSERIINGTFDWAYEEEFSCRDGFKWSPDSRSIAYWRIDATAIRNFYMINNTDSVYSHIIPVQYPKAGETPSECKVGVVSASGGPTTWMHMPGDPRQNYIPRMIWTPDSESILMQHLNRAQNHNRVTKADVKMGITKVIYEDKETAWLEVVNDFQYLNKGKEFTWVSEKSGWKTAYTISADGKTEQRITPEGQDMIEIKLIDEKGGWLYYMASPTNPTQRYLYRTKLSGKSKQQKVSPDSQAGTHNYDIAPNGKYAVHTYSRAGVPPVTSLVSLPDHKVIRTMITNEELKTKLDALDKQPVEFFTVDNGEGVSLDAYMIKPVDFDPSKKYPVLFHVYGEPWSQTVLDSWGGSTYLWHLMLTQQGYIVMSVDNRGTPGPKGREFRKCVYGQIGVLSSADQAAAVKNIIGNYKFVDPDRIGIWGWSGGGAMTLNALFRYPDLYKMGMSVAPVTNQLLYDNIYQERYSGIPSENPEGYEKGSPINFAKNLKGDLLLVHGTGDDNVHYQHAEMLINELIKYNKLFSLMSYPNRSHGIYEGENTSRHLRETLTHYLKAHLPAGPQ</sequence>
<dbReference type="Pfam" id="PF00930">
    <property type="entry name" value="DPPIV_N"/>
    <property type="match status" value="1"/>
</dbReference>
<dbReference type="Gene3D" id="3.40.50.1820">
    <property type="entry name" value="alpha/beta hydrolase"/>
    <property type="match status" value="1"/>
</dbReference>
<feature type="domain" description="Peptidase S9 prolyl oligopeptidase catalytic" evidence="1">
    <location>
        <begin position="541"/>
        <end position="737"/>
    </location>
</feature>
<dbReference type="Proteomes" id="UP000614216">
    <property type="component" value="Unassembled WGS sequence"/>
</dbReference>
<protein>
    <submittedName>
        <fullName evidence="3">S9 family peptidase</fullName>
    </submittedName>
</protein>
<dbReference type="InterPro" id="IPR050278">
    <property type="entry name" value="Serine_Prot_S9B/DPPIV"/>
</dbReference>
<dbReference type="SUPFAM" id="SSF53474">
    <property type="entry name" value="alpha/beta-Hydrolases"/>
    <property type="match status" value="1"/>
</dbReference>
<evidence type="ECO:0000259" key="1">
    <source>
        <dbReference type="Pfam" id="PF00326"/>
    </source>
</evidence>
<dbReference type="InterPro" id="IPR001375">
    <property type="entry name" value="Peptidase_S9_cat"/>
</dbReference>
<dbReference type="Pfam" id="PF00326">
    <property type="entry name" value="Peptidase_S9"/>
    <property type="match status" value="1"/>
</dbReference>
<evidence type="ECO:0000313" key="4">
    <source>
        <dbReference type="Proteomes" id="UP000614216"/>
    </source>
</evidence>
<dbReference type="Gene3D" id="2.140.10.30">
    <property type="entry name" value="Dipeptidylpeptidase IV, N-terminal domain"/>
    <property type="match status" value="1"/>
</dbReference>
<dbReference type="AlphaFoldDB" id="A0A937FWR9"/>
<evidence type="ECO:0000313" key="3">
    <source>
        <dbReference type="EMBL" id="MBL6446437.1"/>
    </source>
</evidence>
<dbReference type="EMBL" id="JAEUGD010000031">
    <property type="protein sequence ID" value="MBL6446437.1"/>
    <property type="molecule type" value="Genomic_DNA"/>
</dbReference>
<reference evidence="3" key="1">
    <citation type="submission" date="2021-01" db="EMBL/GenBank/DDBJ databases">
        <title>Fulvivirga kasyanovii gen. nov., sp nov., a novel member of the phylum Bacteroidetes isolated from seawater in a mussel farm.</title>
        <authorList>
            <person name="Zhao L.-H."/>
            <person name="Wang Z.-J."/>
        </authorList>
    </citation>
    <scope>NUCLEOTIDE SEQUENCE</scope>
    <source>
        <strain evidence="3">29W222</strain>
    </source>
</reference>
<comment type="caution">
    <text evidence="3">The sequence shown here is derived from an EMBL/GenBank/DDBJ whole genome shotgun (WGS) entry which is preliminary data.</text>
</comment>
<dbReference type="PANTHER" id="PTHR11731:SF193">
    <property type="entry name" value="DIPEPTIDYL PEPTIDASE 9"/>
    <property type="match status" value="1"/>
</dbReference>
<dbReference type="InterPro" id="IPR029058">
    <property type="entry name" value="AB_hydrolase_fold"/>
</dbReference>
<dbReference type="InterPro" id="IPR002469">
    <property type="entry name" value="Peptidase_S9B_N"/>
</dbReference>
<dbReference type="GO" id="GO:0008239">
    <property type="term" value="F:dipeptidyl-peptidase activity"/>
    <property type="evidence" value="ECO:0007669"/>
    <property type="project" value="TreeGrafter"/>
</dbReference>
<dbReference type="SUPFAM" id="SSF82171">
    <property type="entry name" value="DPP6 N-terminal domain-like"/>
    <property type="match status" value="1"/>
</dbReference>
<keyword evidence="4" id="KW-1185">Reference proteome</keyword>
<dbReference type="GO" id="GO:0008236">
    <property type="term" value="F:serine-type peptidase activity"/>
    <property type="evidence" value="ECO:0007669"/>
    <property type="project" value="InterPro"/>
</dbReference>